<dbReference type="GO" id="GO:0005886">
    <property type="term" value="C:plasma membrane"/>
    <property type="evidence" value="ECO:0007669"/>
    <property type="project" value="UniProtKB-SubCell"/>
</dbReference>
<feature type="transmembrane region" description="Helical" evidence="6">
    <location>
        <begin position="191"/>
        <end position="212"/>
    </location>
</feature>
<evidence type="ECO:0000256" key="1">
    <source>
        <dbReference type="ARBA" id="ARBA00004651"/>
    </source>
</evidence>
<evidence type="ECO:0000259" key="7">
    <source>
        <dbReference type="PROSITE" id="PS50850"/>
    </source>
</evidence>
<dbReference type="CDD" id="cd17324">
    <property type="entry name" value="MFS_NepI_like"/>
    <property type="match status" value="1"/>
</dbReference>
<dbReference type="HOGENOM" id="CLU_001265_61_1_6"/>
<dbReference type="AlphaFoldDB" id="W0I3F0"/>
<comment type="subcellular location">
    <subcellularLocation>
        <location evidence="1">Cell membrane</location>
        <topology evidence="1">Multi-pass membrane protein</topology>
    </subcellularLocation>
</comment>
<sequence>MLGAFVSQTTEYLPIGLLPLIAKDLQVTPGQVGFLVTGYAWIITITVLPMTLLTRRVDRRVLFLWLLAIITLCNGLALVTHHYWLLMILRIVAALGHGVFWSSIASYAIKIAPAMPASRVTAIVFAGISLAIVGGVPLSSAIGQAFGWQPGFALFGLLGLLIFAAACFWLPSRQEGEPGSRRGVSSRPMTLYGAVGVTLLMITAHFTCYTYITALLQSPLKVNETAIPFHLLLFGLAGALGTLLAGTLSLRPSAMTALAGTGVAVSLFLMLTAPPWTGYAWLVMAVWGSAIALLIIGLQSWVIALAPDNAEFASALYVMAFNIGIGGGAMAGGLMLERLGSASLLYAGIGIALAGLMVWAWTARARRAVYARG</sequence>
<dbReference type="PANTHER" id="PTHR43124:SF4">
    <property type="entry name" value="SUGAR EFFLUX TRANSPORTER"/>
    <property type="match status" value="1"/>
</dbReference>
<dbReference type="PATRIC" id="fig|1239307.3.peg.4456"/>
<feature type="transmembrane region" description="Helical" evidence="6">
    <location>
        <begin position="315"/>
        <end position="336"/>
    </location>
</feature>
<evidence type="ECO:0000256" key="5">
    <source>
        <dbReference type="ARBA" id="ARBA00023136"/>
    </source>
</evidence>
<keyword evidence="5 6" id="KW-0472">Membrane</keyword>
<feature type="transmembrane region" description="Helical" evidence="6">
    <location>
        <begin position="61"/>
        <end position="79"/>
    </location>
</feature>
<feature type="transmembrane region" description="Helical" evidence="6">
    <location>
        <begin position="342"/>
        <end position="362"/>
    </location>
</feature>
<dbReference type="Gene3D" id="1.20.1250.20">
    <property type="entry name" value="MFS general substrate transporter like domains"/>
    <property type="match status" value="2"/>
</dbReference>
<keyword evidence="2" id="KW-1003">Cell membrane</keyword>
<dbReference type="Proteomes" id="UP000019028">
    <property type="component" value="Chromosome"/>
</dbReference>
<dbReference type="KEGG" id="sod:Sant_4039"/>
<feature type="transmembrane region" description="Helical" evidence="6">
    <location>
        <begin position="255"/>
        <end position="273"/>
    </location>
</feature>
<feature type="transmembrane region" description="Helical" evidence="6">
    <location>
        <begin position="152"/>
        <end position="170"/>
    </location>
</feature>
<reference evidence="8 9" key="1">
    <citation type="journal article" date="2014" name="Genome Biol. Evol.">
        <title>Genome degeneration and adaptation in a nascent stage of symbiosis.</title>
        <authorList>
            <person name="Oakeson K.F."/>
            <person name="Gil R."/>
            <person name="Clayton A.L."/>
            <person name="Dunn D.M."/>
            <person name="von Niederhausern A.C."/>
            <person name="Hamil C."/>
            <person name="Aoyagi A."/>
            <person name="Duval B."/>
            <person name="Baca A."/>
            <person name="Silva F.J."/>
            <person name="Vallier A."/>
            <person name="Jackson D.G."/>
            <person name="Latorre A."/>
            <person name="Weiss R.B."/>
            <person name="Heddi A."/>
            <person name="Moya A."/>
            <person name="Dale C."/>
        </authorList>
    </citation>
    <scope>NUCLEOTIDE SEQUENCE [LARGE SCALE GENOMIC DNA]</scope>
    <source>
        <strain evidence="8 9">HS1</strain>
    </source>
</reference>
<evidence type="ECO:0000313" key="8">
    <source>
        <dbReference type="EMBL" id="AHF78995.1"/>
    </source>
</evidence>
<keyword evidence="9" id="KW-1185">Reference proteome</keyword>
<feature type="transmembrane region" description="Helical" evidence="6">
    <location>
        <begin position="279"/>
        <end position="303"/>
    </location>
</feature>
<name>W0I3F0_9GAMM</name>
<dbReference type="InterPro" id="IPR036259">
    <property type="entry name" value="MFS_trans_sf"/>
</dbReference>
<keyword evidence="3 6" id="KW-0812">Transmembrane</keyword>
<evidence type="ECO:0000256" key="2">
    <source>
        <dbReference type="ARBA" id="ARBA00022475"/>
    </source>
</evidence>
<evidence type="ECO:0000256" key="6">
    <source>
        <dbReference type="SAM" id="Phobius"/>
    </source>
</evidence>
<dbReference type="SUPFAM" id="SSF103473">
    <property type="entry name" value="MFS general substrate transporter"/>
    <property type="match status" value="1"/>
</dbReference>
<protein>
    <submittedName>
        <fullName evidence="8">Major facilitator superfamily transporter</fullName>
    </submittedName>
</protein>
<proteinExistence type="predicted"/>
<feature type="transmembrane region" description="Helical" evidence="6">
    <location>
        <begin position="85"/>
        <end position="108"/>
    </location>
</feature>
<evidence type="ECO:0000313" key="9">
    <source>
        <dbReference type="Proteomes" id="UP000019028"/>
    </source>
</evidence>
<dbReference type="GO" id="GO:0022857">
    <property type="term" value="F:transmembrane transporter activity"/>
    <property type="evidence" value="ECO:0007669"/>
    <property type="project" value="InterPro"/>
</dbReference>
<evidence type="ECO:0000256" key="4">
    <source>
        <dbReference type="ARBA" id="ARBA00022989"/>
    </source>
</evidence>
<dbReference type="EMBL" id="CP006569">
    <property type="protein sequence ID" value="AHF78995.1"/>
    <property type="molecule type" value="Genomic_DNA"/>
</dbReference>
<organism evidence="8 9">
    <name type="scientific">Sodalis praecaptivus</name>
    <dbReference type="NCBI Taxonomy" id="1239307"/>
    <lineage>
        <taxon>Bacteria</taxon>
        <taxon>Pseudomonadati</taxon>
        <taxon>Pseudomonadota</taxon>
        <taxon>Gammaproteobacteria</taxon>
        <taxon>Enterobacterales</taxon>
        <taxon>Bruguierivoracaceae</taxon>
        <taxon>Sodalis</taxon>
    </lineage>
</organism>
<dbReference type="PANTHER" id="PTHR43124">
    <property type="entry name" value="PURINE EFFLUX PUMP PBUE"/>
    <property type="match status" value="1"/>
</dbReference>
<keyword evidence="4 6" id="KW-1133">Transmembrane helix</keyword>
<feature type="transmembrane region" description="Helical" evidence="6">
    <location>
        <begin position="120"/>
        <end position="146"/>
    </location>
</feature>
<evidence type="ECO:0000256" key="3">
    <source>
        <dbReference type="ARBA" id="ARBA00022692"/>
    </source>
</evidence>
<feature type="transmembrane region" description="Helical" evidence="6">
    <location>
        <begin position="32"/>
        <end position="54"/>
    </location>
</feature>
<feature type="transmembrane region" description="Helical" evidence="6">
    <location>
        <begin position="227"/>
        <end position="248"/>
    </location>
</feature>
<dbReference type="InterPro" id="IPR011701">
    <property type="entry name" value="MFS"/>
</dbReference>
<dbReference type="PROSITE" id="PS50850">
    <property type="entry name" value="MFS"/>
    <property type="match status" value="1"/>
</dbReference>
<dbReference type="Pfam" id="PF07690">
    <property type="entry name" value="MFS_1"/>
    <property type="match status" value="1"/>
</dbReference>
<feature type="domain" description="Major facilitator superfamily (MFS) profile" evidence="7">
    <location>
        <begin position="1"/>
        <end position="366"/>
    </location>
</feature>
<dbReference type="InterPro" id="IPR020846">
    <property type="entry name" value="MFS_dom"/>
</dbReference>
<gene>
    <name evidence="8" type="ORF">Sant_4039</name>
</gene>
<accession>W0I3F0</accession>
<dbReference type="InterPro" id="IPR050189">
    <property type="entry name" value="MFS_Efflux_Transporters"/>
</dbReference>